<reference evidence="1 2" key="1">
    <citation type="submission" date="2014-06" db="EMBL/GenBank/DDBJ databases">
        <authorList>
            <person name="Bishop-Lilly K.A."/>
            <person name="Broomall S.M."/>
            <person name="Chain P.S."/>
            <person name="Chertkov O."/>
            <person name="Coyne S.R."/>
            <person name="Daligault H.E."/>
            <person name="Davenport K.W."/>
            <person name="Erkkila T."/>
            <person name="Frey K.G."/>
            <person name="Gibbons H.S."/>
            <person name="Gu W."/>
            <person name="Jaissle J."/>
            <person name="Johnson S.L."/>
            <person name="Koroleva G.I."/>
            <person name="Ladner J.T."/>
            <person name="Lo C.-C."/>
            <person name="Minogue T.D."/>
            <person name="Munk C."/>
            <person name="Palacios G.F."/>
            <person name="Redden C.L."/>
            <person name="Rosenzweig C.N."/>
            <person name="Scholz M.B."/>
            <person name="Teshima H."/>
            <person name="Xu Y."/>
        </authorList>
    </citation>
    <scope>NUCLEOTIDE SEQUENCE [LARGE SCALE GENOMIC DNA]</scope>
    <source>
        <strain evidence="1 2">DWS 37UF10B-2</strain>
    </source>
</reference>
<dbReference type="AlphaFoldDB" id="A0AA88Z4C6"/>
<evidence type="ECO:0000313" key="1">
    <source>
        <dbReference type="EMBL" id="KGC03796.1"/>
    </source>
</evidence>
<comment type="caution">
    <text evidence="1">The sequence shown here is derived from an EMBL/GenBank/DDBJ whole genome shotgun (WGS) entry which is preliminary data.</text>
</comment>
<dbReference type="Proteomes" id="UP000029575">
    <property type="component" value="Unassembled WGS sequence"/>
</dbReference>
<dbReference type="EMBL" id="JPGD01000005">
    <property type="protein sequence ID" value="KGC03796.1"/>
    <property type="molecule type" value="Genomic_DNA"/>
</dbReference>
<organism evidence="1 2">
    <name type="scientific">Burkholderia cepacia</name>
    <name type="common">Pseudomonas cepacia</name>
    <dbReference type="NCBI Taxonomy" id="292"/>
    <lineage>
        <taxon>Bacteria</taxon>
        <taxon>Pseudomonadati</taxon>
        <taxon>Pseudomonadota</taxon>
        <taxon>Betaproteobacteria</taxon>
        <taxon>Burkholderiales</taxon>
        <taxon>Burkholderiaceae</taxon>
        <taxon>Burkholderia</taxon>
        <taxon>Burkholderia cepacia complex</taxon>
    </lineage>
</organism>
<evidence type="ECO:0000313" key="2">
    <source>
        <dbReference type="Proteomes" id="UP000029575"/>
    </source>
</evidence>
<protein>
    <submittedName>
        <fullName evidence="1">Uncharacterized protein</fullName>
    </submittedName>
</protein>
<accession>A0AA88Z4C6</accession>
<dbReference type="RefSeq" id="WP_155294442.1">
    <property type="nucleotide sequence ID" value="NZ_KN150854.1"/>
</dbReference>
<proteinExistence type="predicted"/>
<gene>
    <name evidence="1" type="ORF">DM43_3484</name>
</gene>
<name>A0AA88Z4C6_BURCE</name>
<sequence>MNAHQQNEQLDELANILLIHLTSTVGRTAPITPAMAHSPANVNPDWTLELGNLAFQRALDNGWLELIPGTNTYRISPAWLG</sequence>